<protein>
    <submittedName>
        <fullName evidence="1">Uncharacterized protein</fullName>
    </submittedName>
</protein>
<evidence type="ECO:0000313" key="1">
    <source>
        <dbReference type="EMBL" id="ORZ35244.1"/>
    </source>
</evidence>
<dbReference type="EMBL" id="MCFL01000023">
    <property type="protein sequence ID" value="ORZ35244.1"/>
    <property type="molecule type" value="Genomic_DNA"/>
</dbReference>
<gene>
    <name evidence="1" type="ORF">BCR44DRAFT_331595</name>
</gene>
<organism evidence="1 2">
    <name type="scientific">Catenaria anguillulae PL171</name>
    <dbReference type="NCBI Taxonomy" id="765915"/>
    <lineage>
        <taxon>Eukaryota</taxon>
        <taxon>Fungi</taxon>
        <taxon>Fungi incertae sedis</taxon>
        <taxon>Blastocladiomycota</taxon>
        <taxon>Blastocladiomycetes</taxon>
        <taxon>Blastocladiales</taxon>
        <taxon>Catenariaceae</taxon>
        <taxon>Catenaria</taxon>
    </lineage>
</organism>
<name>A0A1Y2HMP2_9FUNG</name>
<keyword evidence="2" id="KW-1185">Reference proteome</keyword>
<dbReference type="AlphaFoldDB" id="A0A1Y2HMP2"/>
<sequence length="99" mass="10991">MRLLVVHALFCPKAVDLSFTCPLNYLTCSYPPMTGRSIMGCCIQLSFHPVALHMYLILSSLDARSSVDLFASSSQRLIFAIKNACPHWQLNMPLLADCA</sequence>
<proteinExistence type="predicted"/>
<dbReference type="Proteomes" id="UP000193411">
    <property type="component" value="Unassembled WGS sequence"/>
</dbReference>
<comment type="caution">
    <text evidence="1">The sequence shown here is derived from an EMBL/GenBank/DDBJ whole genome shotgun (WGS) entry which is preliminary data.</text>
</comment>
<reference evidence="1 2" key="1">
    <citation type="submission" date="2016-07" db="EMBL/GenBank/DDBJ databases">
        <title>Pervasive Adenine N6-methylation of Active Genes in Fungi.</title>
        <authorList>
            <consortium name="DOE Joint Genome Institute"/>
            <person name="Mondo S.J."/>
            <person name="Dannebaum R.O."/>
            <person name="Kuo R.C."/>
            <person name="Labutti K."/>
            <person name="Haridas S."/>
            <person name="Kuo A."/>
            <person name="Salamov A."/>
            <person name="Ahrendt S.R."/>
            <person name="Lipzen A."/>
            <person name="Sullivan W."/>
            <person name="Andreopoulos W.B."/>
            <person name="Clum A."/>
            <person name="Lindquist E."/>
            <person name="Daum C."/>
            <person name="Ramamoorthy G.K."/>
            <person name="Gryganskyi A."/>
            <person name="Culley D."/>
            <person name="Magnuson J.K."/>
            <person name="James T.Y."/>
            <person name="O'Malley M.A."/>
            <person name="Stajich J.E."/>
            <person name="Spatafora J.W."/>
            <person name="Visel A."/>
            <person name="Grigoriev I.V."/>
        </authorList>
    </citation>
    <scope>NUCLEOTIDE SEQUENCE [LARGE SCALE GENOMIC DNA]</scope>
    <source>
        <strain evidence="1 2">PL171</strain>
    </source>
</reference>
<accession>A0A1Y2HMP2</accession>
<evidence type="ECO:0000313" key="2">
    <source>
        <dbReference type="Proteomes" id="UP000193411"/>
    </source>
</evidence>